<keyword evidence="3 11" id="KW-0812">Transmembrane</keyword>
<keyword evidence="6 11" id="KW-0472">Membrane</keyword>
<feature type="transmembrane region" description="Helical" evidence="11">
    <location>
        <begin position="203"/>
        <end position="224"/>
    </location>
</feature>
<dbReference type="CDD" id="cd00038">
    <property type="entry name" value="CAP_ED"/>
    <property type="match status" value="1"/>
</dbReference>
<dbReference type="SUPFAM" id="SSF51206">
    <property type="entry name" value="cAMP-binding domain-like"/>
    <property type="match status" value="1"/>
</dbReference>
<dbReference type="Gene3D" id="1.10.287.630">
    <property type="entry name" value="Helix hairpin bin"/>
    <property type="match status" value="1"/>
</dbReference>
<gene>
    <name evidence="13" type="ORF">MSPICULIGERA_LOCUS6834</name>
</gene>
<feature type="compositionally biased region" description="Low complexity" evidence="10">
    <location>
        <begin position="44"/>
        <end position="69"/>
    </location>
</feature>
<accession>A0AA36CFY7</accession>
<evidence type="ECO:0000256" key="8">
    <source>
        <dbReference type="ARBA" id="ARBA00023303"/>
    </source>
</evidence>
<dbReference type="Pfam" id="PF00027">
    <property type="entry name" value="cNMP_binding"/>
    <property type="match status" value="1"/>
</dbReference>
<dbReference type="PROSITE" id="PS00889">
    <property type="entry name" value="CNMP_BINDING_2"/>
    <property type="match status" value="1"/>
</dbReference>
<feature type="non-terminal residue" evidence="13">
    <location>
        <position position="645"/>
    </location>
</feature>
<evidence type="ECO:0000256" key="11">
    <source>
        <dbReference type="SAM" id="Phobius"/>
    </source>
</evidence>
<dbReference type="InterPro" id="IPR005821">
    <property type="entry name" value="Ion_trans_dom"/>
</dbReference>
<protein>
    <recommendedName>
        <fullName evidence="12">Cyclic nucleotide-binding domain-containing protein</fullName>
    </recommendedName>
</protein>
<feature type="transmembrane region" description="Helical" evidence="11">
    <location>
        <begin position="312"/>
        <end position="333"/>
    </location>
</feature>
<keyword evidence="5" id="KW-0406">Ion transport</keyword>
<dbReference type="FunFam" id="2.60.120.10:FF:000078">
    <property type="entry name" value="Cyclic nucleotide-gated channel"/>
    <property type="match status" value="1"/>
</dbReference>
<dbReference type="EMBL" id="CATQJA010001717">
    <property type="protein sequence ID" value="CAJ0568310.1"/>
    <property type="molecule type" value="Genomic_DNA"/>
</dbReference>
<dbReference type="Proteomes" id="UP001177023">
    <property type="component" value="Unassembled WGS sequence"/>
</dbReference>
<feature type="coiled-coil region" evidence="9">
    <location>
        <begin position="402"/>
        <end position="436"/>
    </location>
</feature>
<dbReference type="PANTHER" id="PTHR45638">
    <property type="entry name" value="CYCLIC NUCLEOTIDE-GATED CATION CHANNEL SUBUNIT A"/>
    <property type="match status" value="1"/>
</dbReference>
<evidence type="ECO:0000313" key="14">
    <source>
        <dbReference type="Proteomes" id="UP001177023"/>
    </source>
</evidence>
<comment type="caution">
    <text evidence="13">The sequence shown here is derived from an EMBL/GenBank/DDBJ whole genome shotgun (WGS) entry which is preliminary data.</text>
</comment>
<dbReference type="GO" id="GO:0005886">
    <property type="term" value="C:plasma membrane"/>
    <property type="evidence" value="ECO:0007669"/>
    <property type="project" value="TreeGrafter"/>
</dbReference>
<keyword evidence="7" id="KW-1071">Ligand-gated ion channel</keyword>
<dbReference type="InterPro" id="IPR000595">
    <property type="entry name" value="cNMP-bd_dom"/>
</dbReference>
<keyword evidence="2" id="KW-0813">Transport</keyword>
<dbReference type="PROSITE" id="PS50042">
    <property type="entry name" value="CNMP_BINDING_3"/>
    <property type="match status" value="1"/>
</dbReference>
<dbReference type="SUPFAM" id="SSF81324">
    <property type="entry name" value="Voltage-gated potassium channels"/>
    <property type="match status" value="1"/>
</dbReference>
<organism evidence="13 14">
    <name type="scientific">Mesorhabditis spiculigera</name>
    <dbReference type="NCBI Taxonomy" id="96644"/>
    <lineage>
        <taxon>Eukaryota</taxon>
        <taxon>Metazoa</taxon>
        <taxon>Ecdysozoa</taxon>
        <taxon>Nematoda</taxon>
        <taxon>Chromadorea</taxon>
        <taxon>Rhabditida</taxon>
        <taxon>Rhabditina</taxon>
        <taxon>Rhabditomorpha</taxon>
        <taxon>Rhabditoidea</taxon>
        <taxon>Rhabditidae</taxon>
        <taxon>Mesorhabditinae</taxon>
        <taxon>Mesorhabditis</taxon>
    </lineage>
</organism>
<evidence type="ECO:0000313" key="13">
    <source>
        <dbReference type="EMBL" id="CAJ0568310.1"/>
    </source>
</evidence>
<evidence type="ECO:0000256" key="6">
    <source>
        <dbReference type="ARBA" id="ARBA00023136"/>
    </source>
</evidence>
<feature type="transmembrane region" description="Helical" evidence="11">
    <location>
        <begin position="172"/>
        <end position="191"/>
    </location>
</feature>
<feature type="region of interest" description="Disordered" evidence="10">
    <location>
        <begin position="1"/>
        <end position="80"/>
    </location>
</feature>
<keyword evidence="4 11" id="KW-1133">Transmembrane helix</keyword>
<dbReference type="InterPro" id="IPR050866">
    <property type="entry name" value="CNG_cation_channel"/>
</dbReference>
<evidence type="ECO:0000256" key="5">
    <source>
        <dbReference type="ARBA" id="ARBA00023065"/>
    </source>
</evidence>
<dbReference type="GO" id="GO:0005222">
    <property type="term" value="F:intracellularly cAMP-activated cation channel activity"/>
    <property type="evidence" value="ECO:0007669"/>
    <property type="project" value="TreeGrafter"/>
</dbReference>
<dbReference type="GO" id="GO:0017071">
    <property type="term" value="C:intracellular cyclic nucleotide activated cation channel complex"/>
    <property type="evidence" value="ECO:0007669"/>
    <property type="project" value="TreeGrafter"/>
</dbReference>
<evidence type="ECO:0000256" key="9">
    <source>
        <dbReference type="SAM" id="Coils"/>
    </source>
</evidence>
<dbReference type="InterPro" id="IPR018490">
    <property type="entry name" value="cNMP-bd_dom_sf"/>
</dbReference>
<dbReference type="InterPro" id="IPR018488">
    <property type="entry name" value="cNMP-bd_CS"/>
</dbReference>
<evidence type="ECO:0000256" key="3">
    <source>
        <dbReference type="ARBA" id="ARBA00022692"/>
    </source>
</evidence>
<keyword evidence="14" id="KW-1185">Reference proteome</keyword>
<dbReference type="FunFam" id="1.10.287.70:FF:000072">
    <property type="entry name" value="Cyclic nucleotide gated channel beta 3"/>
    <property type="match status" value="1"/>
</dbReference>
<evidence type="ECO:0000256" key="7">
    <source>
        <dbReference type="ARBA" id="ARBA00023286"/>
    </source>
</evidence>
<dbReference type="InterPro" id="IPR014710">
    <property type="entry name" value="RmlC-like_jellyroll"/>
</dbReference>
<dbReference type="FunFam" id="1.10.287.630:FF:000001">
    <property type="entry name" value="Cyclic nucleotide-gated channel alpha 3"/>
    <property type="match status" value="1"/>
</dbReference>
<dbReference type="SMART" id="SM00100">
    <property type="entry name" value="cNMP"/>
    <property type="match status" value="1"/>
</dbReference>
<dbReference type="Pfam" id="PF00520">
    <property type="entry name" value="Ion_trans"/>
    <property type="match status" value="1"/>
</dbReference>
<dbReference type="Gene3D" id="1.10.287.70">
    <property type="match status" value="1"/>
</dbReference>
<dbReference type="GO" id="GO:0044877">
    <property type="term" value="F:protein-containing complex binding"/>
    <property type="evidence" value="ECO:0007669"/>
    <property type="project" value="TreeGrafter"/>
</dbReference>
<feature type="domain" description="Cyclic nucleotide-binding" evidence="12">
    <location>
        <begin position="488"/>
        <end position="592"/>
    </location>
</feature>
<evidence type="ECO:0000256" key="10">
    <source>
        <dbReference type="SAM" id="MobiDB-lite"/>
    </source>
</evidence>
<evidence type="ECO:0000256" key="1">
    <source>
        <dbReference type="ARBA" id="ARBA00004141"/>
    </source>
</evidence>
<feature type="compositionally biased region" description="Basic and acidic residues" evidence="10">
    <location>
        <begin position="8"/>
        <end position="43"/>
    </location>
</feature>
<dbReference type="Gene3D" id="2.60.120.10">
    <property type="entry name" value="Jelly Rolls"/>
    <property type="match status" value="1"/>
</dbReference>
<proteinExistence type="predicted"/>
<dbReference type="PROSITE" id="PS00888">
    <property type="entry name" value="CNMP_BINDING_1"/>
    <property type="match status" value="1"/>
</dbReference>
<keyword evidence="9" id="KW-0175">Coiled coil</keyword>
<sequence>MEPPNDELPERLHQRKNRILEKLVEPDSGRTPEPSAREGELGKSLHSLGSSLLRRPSESPSLLSASFSSTGPQSPGADDDVKSQISFVMRERLHSFVKQMERRTSAVRESLLKESLDEEASQSVASMPTLEKRPSLMSLIGLQKAEDQEVAREEAKGGWLPYSIDPYGKFHLGWLFAVTTAFLYNALGIPLRSSYPYQTDANVVYWLIVDYLCDAIYLADMIIIKPRLQFMRGGISIGNRRDTLRNYVMSGSFKLDLLSIVPLDFMYFYTDIIPIWRLGRLLKVQSFWQLFDLLDNSFSNPYVIRITRTLSYMVYIIHCNSCVYYLLSAWQAFGQIAYQMNGKYYLNKWVYNNKGNAYLRCFYFTAAVATSTGNNPAPTNVIEYIYMTFSWMMGVFVFALLLGQIRDIVSNANRNRAEYQRQMDMALSECKKLNLSRDLVERVRDWFIYTWEQHKTLDEKKLIEKLPLKLQTDLALSVHYNTLSKVKLFQDCDRAFLRDLVLKLRPVIYLPGDLVCKKGDVGKEMYIVNQGVLEVVGGNNNETVFAQLQQGSVFGEISLLAIGGNNRRTANIRAKGYATLFVLAKEDLNDVIRYYPQAQMLLKRKAAQMLKNDKKDDESKDEKPLEDTCRISGKFFGLFLGYGIL</sequence>
<evidence type="ECO:0000256" key="4">
    <source>
        <dbReference type="ARBA" id="ARBA00022989"/>
    </source>
</evidence>
<dbReference type="AlphaFoldDB" id="A0AA36CFY7"/>
<dbReference type="PANTHER" id="PTHR45638:SF1">
    <property type="entry name" value="CYCLIC NUCLEOTIDE-GATED ION CHANNEL SUBUNIT B, ISOFORM A"/>
    <property type="match status" value="1"/>
</dbReference>
<dbReference type="GO" id="GO:0005223">
    <property type="term" value="F:intracellularly cGMP-activated cation channel activity"/>
    <property type="evidence" value="ECO:0007669"/>
    <property type="project" value="TreeGrafter"/>
</dbReference>
<dbReference type="GO" id="GO:0030553">
    <property type="term" value="F:cGMP binding"/>
    <property type="evidence" value="ECO:0007669"/>
    <property type="project" value="TreeGrafter"/>
</dbReference>
<name>A0AA36CFY7_9BILA</name>
<evidence type="ECO:0000256" key="2">
    <source>
        <dbReference type="ARBA" id="ARBA00022448"/>
    </source>
</evidence>
<keyword evidence="8" id="KW-0407">Ion channel</keyword>
<comment type="subcellular location">
    <subcellularLocation>
        <location evidence="1">Membrane</location>
        <topology evidence="1">Multi-pass membrane protein</topology>
    </subcellularLocation>
</comment>
<feature type="transmembrane region" description="Helical" evidence="11">
    <location>
        <begin position="384"/>
        <end position="405"/>
    </location>
</feature>
<evidence type="ECO:0000259" key="12">
    <source>
        <dbReference type="PROSITE" id="PS50042"/>
    </source>
</evidence>
<reference evidence="13" key="1">
    <citation type="submission" date="2023-06" db="EMBL/GenBank/DDBJ databases">
        <authorList>
            <person name="Delattre M."/>
        </authorList>
    </citation>
    <scope>NUCLEOTIDE SEQUENCE</scope>
    <source>
        <strain evidence="13">AF72</strain>
    </source>
</reference>